<keyword evidence="2" id="KW-1185">Reference proteome</keyword>
<dbReference type="EMBL" id="CM042024">
    <property type="protein sequence ID" value="KAI3811206.1"/>
    <property type="molecule type" value="Genomic_DNA"/>
</dbReference>
<name>A0ACB9ITP8_9ASTR</name>
<gene>
    <name evidence="1" type="ORF">L1987_20925</name>
</gene>
<dbReference type="Proteomes" id="UP001056120">
    <property type="component" value="Linkage Group LG07"/>
</dbReference>
<organism evidence="1 2">
    <name type="scientific">Smallanthus sonchifolius</name>
    <dbReference type="NCBI Taxonomy" id="185202"/>
    <lineage>
        <taxon>Eukaryota</taxon>
        <taxon>Viridiplantae</taxon>
        <taxon>Streptophyta</taxon>
        <taxon>Embryophyta</taxon>
        <taxon>Tracheophyta</taxon>
        <taxon>Spermatophyta</taxon>
        <taxon>Magnoliopsida</taxon>
        <taxon>eudicotyledons</taxon>
        <taxon>Gunneridae</taxon>
        <taxon>Pentapetalae</taxon>
        <taxon>asterids</taxon>
        <taxon>campanulids</taxon>
        <taxon>Asterales</taxon>
        <taxon>Asteraceae</taxon>
        <taxon>Asteroideae</taxon>
        <taxon>Heliantheae alliance</taxon>
        <taxon>Millerieae</taxon>
        <taxon>Smallanthus</taxon>
    </lineage>
</organism>
<protein>
    <submittedName>
        <fullName evidence="1">Uncharacterized protein</fullName>
    </submittedName>
</protein>
<proteinExistence type="predicted"/>
<comment type="caution">
    <text evidence="1">The sequence shown here is derived from an EMBL/GenBank/DDBJ whole genome shotgun (WGS) entry which is preliminary data.</text>
</comment>
<evidence type="ECO:0000313" key="2">
    <source>
        <dbReference type="Proteomes" id="UP001056120"/>
    </source>
</evidence>
<evidence type="ECO:0000313" key="1">
    <source>
        <dbReference type="EMBL" id="KAI3811206.1"/>
    </source>
</evidence>
<reference evidence="1 2" key="2">
    <citation type="journal article" date="2022" name="Mol. Ecol. Resour.">
        <title>The genomes of chicory, endive, great burdock and yacon provide insights into Asteraceae paleo-polyploidization history and plant inulin production.</title>
        <authorList>
            <person name="Fan W."/>
            <person name="Wang S."/>
            <person name="Wang H."/>
            <person name="Wang A."/>
            <person name="Jiang F."/>
            <person name="Liu H."/>
            <person name="Zhao H."/>
            <person name="Xu D."/>
            <person name="Zhang Y."/>
        </authorList>
    </citation>
    <scope>NUCLEOTIDE SEQUENCE [LARGE SCALE GENOMIC DNA]</scope>
    <source>
        <strain evidence="2">cv. Yunnan</strain>
        <tissue evidence="1">Leaves</tissue>
    </source>
</reference>
<accession>A0ACB9ITP8</accession>
<sequence length="127" mass="14250">MEGEATHIEQQDKRDSTNALSSWIKCFPMLDFASPLLPNIEWLKQKLHSPILPLDSTETVVGMIFRRVARDSASGVENVPLRRIPRTNGSRKFKKAVEKHDSLDCTTPVCFIFILTIVTETGAHSSV</sequence>
<reference evidence="2" key="1">
    <citation type="journal article" date="2022" name="Mol. Ecol. Resour.">
        <title>The genomes of chicory, endive, great burdock and yacon provide insights into Asteraceae palaeo-polyploidization history and plant inulin production.</title>
        <authorList>
            <person name="Fan W."/>
            <person name="Wang S."/>
            <person name="Wang H."/>
            <person name="Wang A."/>
            <person name="Jiang F."/>
            <person name="Liu H."/>
            <person name="Zhao H."/>
            <person name="Xu D."/>
            <person name="Zhang Y."/>
        </authorList>
    </citation>
    <scope>NUCLEOTIDE SEQUENCE [LARGE SCALE GENOMIC DNA]</scope>
    <source>
        <strain evidence="2">cv. Yunnan</strain>
    </source>
</reference>